<evidence type="ECO:0000256" key="5">
    <source>
        <dbReference type="ARBA" id="ARBA00023069"/>
    </source>
</evidence>
<evidence type="ECO:0000313" key="7">
    <source>
        <dbReference type="EMBL" id="EAR92797.2"/>
    </source>
</evidence>
<evidence type="ECO:0000313" key="8">
    <source>
        <dbReference type="Proteomes" id="UP000009168"/>
    </source>
</evidence>
<dbReference type="EMBL" id="GG662743">
    <property type="protein sequence ID" value="EAR92797.2"/>
    <property type="molecule type" value="Genomic_DNA"/>
</dbReference>
<comment type="subcellular location">
    <subcellularLocation>
        <location evidence="1">Cell projection</location>
        <location evidence="1">Cilium</location>
        <location evidence="1">Flagellum</location>
    </subcellularLocation>
</comment>
<accession>Q237E4</accession>
<dbReference type="AlphaFoldDB" id="Q237E4"/>
<evidence type="ECO:0000256" key="6">
    <source>
        <dbReference type="ARBA" id="ARBA00023273"/>
    </source>
</evidence>
<dbReference type="OrthoDB" id="288868at2759"/>
<evidence type="ECO:0000256" key="4">
    <source>
        <dbReference type="ARBA" id="ARBA00022846"/>
    </source>
</evidence>
<protein>
    <recommendedName>
        <fullName evidence="2">MORN repeat-containing protein 5</fullName>
    </recommendedName>
</protein>
<dbReference type="GeneID" id="7844460"/>
<evidence type="ECO:0000256" key="3">
    <source>
        <dbReference type="ARBA" id="ARBA00022737"/>
    </source>
</evidence>
<dbReference type="eggNOG" id="KOG0231">
    <property type="taxonomic scope" value="Eukaryota"/>
</dbReference>
<keyword evidence="4" id="KW-0282">Flagellum</keyword>
<keyword evidence="3" id="KW-0677">Repeat</keyword>
<dbReference type="OMA" id="NGRMEGK"/>
<dbReference type="RefSeq" id="XP_001013042.2">
    <property type="nucleotide sequence ID" value="XM_001013042.3"/>
</dbReference>
<dbReference type="HOGENOM" id="CLU_117237_0_0_1"/>
<proteinExistence type="predicted"/>
<dbReference type="Pfam" id="PF02493">
    <property type="entry name" value="MORN"/>
    <property type="match status" value="2"/>
</dbReference>
<dbReference type="InParanoid" id="Q237E4"/>
<name>Q237E4_TETTS</name>
<dbReference type="Gene3D" id="2.20.110.10">
    <property type="entry name" value="Histone H3 K4-specific methyltransferase SET7/9 N-terminal domain"/>
    <property type="match status" value="1"/>
</dbReference>
<dbReference type="Proteomes" id="UP000009168">
    <property type="component" value="Unassembled WGS sequence"/>
</dbReference>
<organism evidence="7 8">
    <name type="scientific">Tetrahymena thermophila (strain SB210)</name>
    <dbReference type="NCBI Taxonomy" id="312017"/>
    <lineage>
        <taxon>Eukaryota</taxon>
        <taxon>Sar</taxon>
        <taxon>Alveolata</taxon>
        <taxon>Ciliophora</taxon>
        <taxon>Intramacronucleata</taxon>
        <taxon>Oligohymenophorea</taxon>
        <taxon>Hymenostomatida</taxon>
        <taxon>Tetrahymenina</taxon>
        <taxon>Tetrahymenidae</taxon>
        <taxon>Tetrahymena</taxon>
    </lineage>
</organism>
<gene>
    <name evidence="7" type="ORF">TTHERM_00324550</name>
</gene>
<dbReference type="PANTHER" id="PTHR46437:SF1">
    <property type="entry name" value="MORN REPEAT-CONTAINING PROTEIN 5"/>
    <property type="match status" value="1"/>
</dbReference>
<dbReference type="SMART" id="SM00698">
    <property type="entry name" value="MORN"/>
    <property type="match status" value="2"/>
</dbReference>
<keyword evidence="8" id="KW-1185">Reference proteome</keyword>
<reference evidence="8" key="1">
    <citation type="journal article" date="2006" name="PLoS Biol.">
        <title>Macronuclear genome sequence of the ciliate Tetrahymena thermophila, a model eukaryote.</title>
        <authorList>
            <person name="Eisen J.A."/>
            <person name="Coyne R.S."/>
            <person name="Wu M."/>
            <person name="Wu D."/>
            <person name="Thiagarajan M."/>
            <person name="Wortman J.R."/>
            <person name="Badger J.H."/>
            <person name="Ren Q."/>
            <person name="Amedeo P."/>
            <person name="Jones K.M."/>
            <person name="Tallon L.J."/>
            <person name="Delcher A.L."/>
            <person name="Salzberg S.L."/>
            <person name="Silva J.C."/>
            <person name="Haas B.J."/>
            <person name="Majoros W.H."/>
            <person name="Farzad M."/>
            <person name="Carlton J.M."/>
            <person name="Smith R.K. Jr."/>
            <person name="Garg J."/>
            <person name="Pearlman R.E."/>
            <person name="Karrer K.M."/>
            <person name="Sun L."/>
            <person name="Manning G."/>
            <person name="Elde N.C."/>
            <person name="Turkewitz A.P."/>
            <person name="Asai D.J."/>
            <person name="Wilkes D.E."/>
            <person name="Wang Y."/>
            <person name="Cai H."/>
            <person name="Collins K."/>
            <person name="Stewart B.A."/>
            <person name="Lee S.R."/>
            <person name="Wilamowska K."/>
            <person name="Weinberg Z."/>
            <person name="Ruzzo W.L."/>
            <person name="Wloga D."/>
            <person name="Gaertig J."/>
            <person name="Frankel J."/>
            <person name="Tsao C.-C."/>
            <person name="Gorovsky M.A."/>
            <person name="Keeling P.J."/>
            <person name="Waller R.F."/>
            <person name="Patron N.J."/>
            <person name="Cherry J.M."/>
            <person name="Stover N.A."/>
            <person name="Krieger C.J."/>
            <person name="del Toro C."/>
            <person name="Ryder H.F."/>
            <person name="Williamson S.C."/>
            <person name="Barbeau R.A."/>
            <person name="Hamilton E.P."/>
            <person name="Orias E."/>
        </authorList>
    </citation>
    <scope>NUCLEOTIDE SEQUENCE [LARGE SCALE GENOMIC DNA]</scope>
    <source>
        <strain evidence="8">SB210</strain>
    </source>
</reference>
<evidence type="ECO:0000256" key="1">
    <source>
        <dbReference type="ARBA" id="ARBA00004230"/>
    </source>
</evidence>
<evidence type="ECO:0000256" key="2">
    <source>
        <dbReference type="ARBA" id="ARBA00016322"/>
    </source>
</evidence>
<keyword evidence="6" id="KW-0966">Cell projection</keyword>
<dbReference type="KEGG" id="tet:TTHERM_00324550"/>
<dbReference type="GO" id="GO:0031514">
    <property type="term" value="C:motile cilium"/>
    <property type="evidence" value="ECO:0007669"/>
    <property type="project" value="UniProtKB-SubCell"/>
</dbReference>
<keyword evidence="5" id="KW-0969">Cilium</keyword>
<dbReference type="InterPro" id="IPR003409">
    <property type="entry name" value="MORN"/>
</dbReference>
<dbReference type="SUPFAM" id="SSF82185">
    <property type="entry name" value="Histone H3 K4-specific methyltransferase SET7/9 N-terminal domain"/>
    <property type="match status" value="1"/>
</dbReference>
<sequence>MLNKQQKQSIWSGSVYEGDMKDGWYHGKGKFKYPNGVIYEGDFVKGQFHGEGILIYPNGGKYKAHWEHGKMIKGDYYFQDNLKYESEQWNYCQGEDRRFYPEMLNGIKPAGATQMTKEEKAPHDIPEGTYDVGEGYYEPIKSIIYEYDGKILRTPSEAEVENILKKCRYNPRKSLVITGENDKIIKSVTDPSKQNKI</sequence>
<dbReference type="InterPro" id="IPR042814">
    <property type="entry name" value="Morn5"/>
</dbReference>
<dbReference type="PANTHER" id="PTHR46437">
    <property type="entry name" value="MORN REPEAT-CONTAINING PROTEIN 5"/>
    <property type="match status" value="1"/>
</dbReference>